<dbReference type="GO" id="GO:0045719">
    <property type="term" value="P:negative regulation of glycogen biosynthetic process"/>
    <property type="evidence" value="ECO:0007669"/>
    <property type="project" value="TreeGrafter"/>
</dbReference>
<reference evidence="7" key="4">
    <citation type="submission" date="2008-06" db="EMBL/GenBank/DDBJ databases">
        <authorList>
            <consortium name="FlyBase"/>
        </authorList>
    </citation>
    <scope>NUCLEOTIDE SEQUENCE</scope>
    <source>
        <strain evidence="7">TSC#14030-0811.24</strain>
    </source>
</reference>
<dbReference type="FunFam" id="3.30.200.20:FF:000314">
    <property type="entry name" value="Serine/threonine protein kinase"/>
    <property type="match status" value="1"/>
</dbReference>
<dbReference type="GO" id="GO:0035556">
    <property type="term" value="P:intracellular signal transduction"/>
    <property type="evidence" value="ECO:0007669"/>
    <property type="project" value="TreeGrafter"/>
</dbReference>
<dbReference type="FunCoup" id="B4MIY1">
    <property type="interactions" value="1746"/>
</dbReference>
<organism evidence="7 8">
    <name type="scientific">Drosophila willistoni</name>
    <name type="common">Fruit fly</name>
    <dbReference type="NCBI Taxonomy" id="7260"/>
    <lineage>
        <taxon>Eukaryota</taxon>
        <taxon>Metazoa</taxon>
        <taxon>Ecdysozoa</taxon>
        <taxon>Arthropoda</taxon>
        <taxon>Hexapoda</taxon>
        <taxon>Insecta</taxon>
        <taxon>Pterygota</taxon>
        <taxon>Neoptera</taxon>
        <taxon>Endopterygota</taxon>
        <taxon>Diptera</taxon>
        <taxon>Brachycera</taxon>
        <taxon>Muscomorpha</taxon>
        <taxon>Ephydroidea</taxon>
        <taxon>Drosophilidae</taxon>
        <taxon>Drosophila</taxon>
        <taxon>Sophophora</taxon>
    </lineage>
</organism>
<reference evidence="7" key="2">
    <citation type="journal article" date="2007" name="Nature">
        <title>Evolution of genes and genomes on the Drosophila phylogeny.</title>
        <authorList>
            <consortium name="Drosophila 12 Genomes Consortium"/>
            <person name="Clark A.G."/>
            <person name="Eisen M.B."/>
            <person name="Smith D.R."/>
            <person name="Bergman C.M."/>
            <person name="Oliver B."/>
            <person name="Markow T.A."/>
            <person name="Kaufman T.C."/>
            <person name="Kellis M."/>
            <person name="Gelbart W."/>
            <person name="Iyer V.N."/>
            <person name="Pollard D.A."/>
            <person name="Sackton T.B."/>
            <person name="Larracuente A.M."/>
            <person name="Singh N.D."/>
            <person name="Abad J.P."/>
            <person name="Abt D.N."/>
            <person name="Adryan B."/>
            <person name="Aguade M."/>
            <person name="Akashi H."/>
            <person name="Anderson W.W."/>
            <person name="Aquadro C.F."/>
            <person name="Ardell D.H."/>
            <person name="Arguello R."/>
            <person name="Artieri C.G."/>
            <person name="Barbash D.A."/>
            <person name="Barker D."/>
            <person name="Barsanti P."/>
            <person name="Batterham P."/>
            <person name="Batzoglou S."/>
            <person name="Begun D."/>
            <person name="Bhutkar A."/>
            <person name="Blanco E."/>
            <person name="Bosak S.A."/>
            <person name="Bradley R.K."/>
            <person name="Brand A.D."/>
            <person name="Brent M.R."/>
            <person name="Brooks A.N."/>
            <person name="Brown R.H."/>
            <person name="Butlin R.K."/>
            <person name="Caggese C."/>
            <person name="Calvi B.R."/>
            <person name="Bernardo de Carvalho A."/>
            <person name="Caspi A."/>
            <person name="Castrezana S."/>
            <person name="Celniker S.E."/>
            <person name="Chang J.L."/>
            <person name="Chapple C."/>
            <person name="Chatterji S."/>
            <person name="Chinwalla A."/>
            <person name="Civetta A."/>
            <person name="Clifton S.W."/>
            <person name="Comeron J.M."/>
            <person name="Costello J.C."/>
            <person name="Coyne J.A."/>
            <person name="Daub J."/>
            <person name="David R.G."/>
            <person name="Delcher A.L."/>
            <person name="Delehaunty K."/>
            <person name="Do C.B."/>
            <person name="Ebling H."/>
            <person name="Edwards K."/>
            <person name="Eickbush T."/>
            <person name="Evans J.D."/>
            <person name="Filipski A."/>
            <person name="Findeiss S."/>
            <person name="Freyhult E."/>
            <person name="Fulton L."/>
            <person name="Fulton R."/>
            <person name="Garcia A.C."/>
            <person name="Gardiner A."/>
            <person name="Garfield D.A."/>
            <person name="Garvin B.E."/>
            <person name="Gibson G."/>
            <person name="Gilbert D."/>
            <person name="Gnerre S."/>
            <person name="Godfrey J."/>
            <person name="Good R."/>
            <person name="Gotea V."/>
            <person name="Gravely B."/>
            <person name="Greenberg A.J."/>
            <person name="Griffiths-Jones S."/>
            <person name="Gross S."/>
            <person name="Guigo R."/>
            <person name="Gustafson E.A."/>
            <person name="Haerty W."/>
            <person name="Hahn M.W."/>
            <person name="Halligan D.L."/>
            <person name="Halpern A.L."/>
            <person name="Halter G.M."/>
            <person name="Han M.V."/>
            <person name="Heger A."/>
            <person name="Hillier L."/>
            <person name="Hinrichs A.S."/>
            <person name="Holmes I."/>
            <person name="Hoskins R.A."/>
            <person name="Hubisz M.J."/>
            <person name="Hultmark D."/>
            <person name="Huntley M.A."/>
            <person name="Jaffe D.B."/>
            <person name="Jagadeeshan S."/>
            <person name="Jeck W.R."/>
            <person name="Johnson J."/>
            <person name="Jones C.D."/>
            <person name="Jordan W.C."/>
            <person name="Karpen G.H."/>
            <person name="Kataoka E."/>
            <person name="Keightley P.D."/>
            <person name="Kheradpour P."/>
            <person name="Kirkness E.F."/>
            <person name="Koerich L.B."/>
            <person name="Kristiansen K."/>
            <person name="Kudrna D."/>
            <person name="Kulathinal R.J."/>
            <person name="Kumar S."/>
            <person name="Kwok R."/>
            <person name="Lander E."/>
            <person name="Langley C.H."/>
            <person name="Lapoint R."/>
            <person name="Lazzaro B.P."/>
            <person name="Lee S.J."/>
            <person name="Levesque L."/>
            <person name="Li R."/>
            <person name="Lin C.F."/>
            <person name="Lin M.F."/>
            <person name="Lindblad-Toh K."/>
            <person name="Llopart A."/>
            <person name="Long M."/>
            <person name="Low L."/>
            <person name="Lozovsky E."/>
            <person name="Lu J."/>
            <person name="Luo M."/>
            <person name="Machado C.A."/>
            <person name="Makalowski W."/>
            <person name="Marzo M."/>
            <person name="Matsuda M."/>
            <person name="Matzkin L."/>
            <person name="McAllister B."/>
            <person name="McBride C.S."/>
            <person name="McKernan B."/>
            <person name="McKernan K."/>
            <person name="Mendez-Lago M."/>
            <person name="Minx P."/>
            <person name="Mollenhauer M.U."/>
            <person name="Montooth K."/>
            <person name="Mount S.M."/>
            <person name="Mu X."/>
            <person name="Myers E."/>
            <person name="Negre B."/>
            <person name="Newfeld S."/>
            <person name="Nielsen R."/>
            <person name="Noor M.A."/>
            <person name="O'Grady P."/>
            <person name="Pachter L."/>
            <person name="Papaceit M."/>
            <person name="Parisi M.J."/>
            <person name="Parisi M."/>
            <person name="Parts L."/>
            <person name="Pedersen J.S."/>
            <person name="Pesole G."/>
            <person name="Phillippy A.M."/>
            <person name="Ponting C.P."/>
            <person name="Pop M."/>
            <person name="Porcelli D."/>
            <person name="Powell J.R."/>
            <person name="Prohaska S."/>
            <person name="Pruitt K."/>
            <person name="Puig M."/>
            <person name="Quesneville H."/>
            <person name="Ram K.R."/>
            <person name="Rand D."/>
            <person name="Rasmussen M.D."/>
            <person name="Reed L.K."/>
            <person name="Reenan R."/>
            <person name="Reily A."/>
            <person name="Remington K.A."/>
            <person name="Rieger T.T."/>
            <person name="Ritchie M.G."/>
            <person name="Robin C."/>
            <person name="Rogers Y.H."/>
            <person name="Rohde C."/>
            <person name="Rozas J."/>
            <person name="Rubenfield M.J."/>
            <person name="Ruiz A."/>
            <person name="Russo S."/>
            <person name="Salzberg S.L."/>
            <person name="Sanchez-Gracia A."/>
            <person name="Saranga D.J."/>
            <person name="Sato H."/>
            <person name="Schaeffer S.W."/>
            <person name="Schatz M.C."/>
            <person name="Schlenke T."/>
            <person name="Schwartz R."/>
            <person name="Segarra C."/>
            <person name="Singh R.S."/>
            <person name="Sirot L."/>
            <person name="Sirota M."/>
            <person name="Sisneros N.B."/>
            <person name="Smith C.D."/>
            <person name="Smith T.F."/>
            <person name="Spieth J."/>
            <person name="Stage D.E."/>
            <person name="Stark A."/>
            <person name="Stephan W."/>
            <person name="Strausberg R.L."/>
            <person name="Strempel S."/>
            <person name="Sturgill D."/>
            <person name="Sutton G."/>
            <person name="Sutton G.G."/>
            <person name="Tao W."/>
            <person name="Teichmann S."/>
            <person name="Tobari Y.N."/>
            <person name="Tomimura Y."/>
            <person name="Tsolas J.M."/>
            <person name="Valente V.L."/>
            <person name="Venter E."/>
            <person name="Venter J.C."/>
            <person name="Vicario S."/>
            <person name="Vieira F.G."/>
            <person name="Vilella A.J."/>
            <person name="Villasante A."/>
            <person name="Walenz B."/>
            <person name="Wang J."/>
            <person name="Wasserman M."/>
            <person name="Watts T."/>
            <person name="Wilson D."/>
            <person name="Wilson R.K."/>
            <person name="Wing R.A."/>
            <person name="Wolfner M.F."/>
            <person name="Wong A."/>
            <person name="Wong G.K."/>
            <person name="Wu C.I."/>
            <person name="Wu G."/>
            <person name="Yamamoto D."/>
            <person name="Yang H.P."/>
            <person name="Yang S.P."/>
            <person name="Yorke J.A."/>
            <person name="Yoshida K."/>
            <person name="Zdobnov E."/>
            <person name="Zhang P."/>
            <person name="Zhang Y."/>
            <person name="Zimin A.V."/>
            <person name="Baldwin J."/>
            <person name="Abdouelleil A."/>
            <person name="Abdulkadir J."/>
            <person name="Abebe A."/>
            <person name="Abera B."/>
            <person name="Abreu J."/>
            <person name="Acer S.C."/>
            <person name="Aftuck L."/>
            <person name="Alexander A."/>
            <person name="An P."/>
            <person name="Anderson E."/>
            <person name="Anderson S."/>
            <person name="Arachi H."/>
            <person name="Azer M."/>
            <person name="Bachantsang P."/>
            <person name="Barry A."/>
            <person name="Bayul T."/>
            <person name="Berlin A."/>
            <person name="Bessette D."/>
            <person name="Bloom T."/>
            <person name="Blye J."/>
            <person name="Boguslavskiy L."/>
            <person name="Bonnet C."/>
            <person name="Boukhgalter B."/>
            <person name="Bourzgui I."/>
            <person name="Brown A."/>
            <person name="Cahill P."/>
            <person name="Channer S."/>
            <person name="Cheshatsang Y."/>
            <person name="Chuda L."/>
            <person name="Citroen M."/>
            <person name="Collymore A."/>
            <person name="Cooke P."/>
            <person name="Costello M."/>
            <person name="D'Aco K."/>
            <person name="Daza R."/>
            <person name="De Haan G."/>
            <person name="DeGray S."/>
            <person name="DeMaso C."/>
            <person name="Dhargay N."/>
            <person name="Dooley K."/>
            <person name="Dooley E."/>
            <person name="Doricent M."/>
            <person name="Dorje P."/>
            <person name="Dorjee K."/>
            <person name="Dupes A."/>
            <person name="Elong R."/>
            <person name="Falk J."/>
            <person name="Farina A."/>
            <person name="Faro S."/>
            <person name="Ferguson D."/>
            <person name="Fisher S."/>
            <person name="Foley C.D."/>
            <person name="Franke A."/>
            <person name="Friedrich D."/>
            <person name="Gadbois L."/>
            <person name="Gearin G."/>
            <person name="Gearin C.R."/>
            <person name="Giannoukos G."/>
            <person name="Goode T."/>
            <person name="Graham J."/>
            <person name="Grandbois E."/>
            <person name="Grewal S."/>
            <person name="Gyaltsen K."/>
            <person name="Hafez N."/>
            <person name="Hagos B."/>
            <person name="Hall J."/>
            <person name="Henson C."/>
            <person name="Hollinger A."/>
            <person name="Honan T."/>
            <person name="Huard M.D."/>
            <person name="Hughes L."/>
            <person name="Hurhula B."/>
            <person name="Husby M.E."/>
            <person name="Kamat A."/>
            <person name="Kanga B."/>
            <person name="Kashin S."/>
            <person name="Khazanovich D."/>
            <person name="Kisner P."/>
            <person name="Lance K."/>
            <person name="Lara M."/>
            <person name="Lee W."/>
            <person name="Lennon N."/>
            <person name="Letendre F."/>
            <person name="LeVine R."/>
            <person name="Lipovsky A."/>
            <person name="Liu X."/>
            <person name="Liu J."/>
            <person name="Liu S."/>
            <person name="Lokyitsang T."/>
            <person name="Lokyitsang Y."/>
            <person name="Lubonja R."/>
            <person name="Lui A."/>
            <person name="MacDonald P."/>
            <person name="Magnisalis V."/>
            <person name="Maru K."/>
            <person name="Matthews C."/>
            <person name="McCusker W."/>
            <person name="McDonough S."/>
            <person name="Mehta T."/>
            <person name="Meldrim J."/>
            <person name="Meneus L."/>
            <person name="Mihai O."/>
            <person name="Mihalev A."/>
            <person name="Mihova T."/>
            <person name="Mittelman R."/>
            <person name="Mlenga V."/>
            <person name="Montmayeur A."/>
            <person name="Mulrain L."/>
            <person name="Navidi A."/>
            <person name="Naylor J."/>
            <person name="Negash T."/>
            <person name="Nguyen T."/>
            <person name="Nguyen N."/>
            <person name="Nicol R."/>
            <person name="Norbu C."/>
            <person name="Norbu N."/>
            <person name="Novod N."/>
            <person name="O'Neill B."/>
            <person name="Osman S."/>
            <person name="Markiewicz E."/>
            <person name="Oyono O.L."/>
            <person name="Patti C."/>
            <person name="Phunkhang P."/>
            <person name="Pierre F."/>
            <person name="Priest M."/>
            <person name="Raghuraman S."/>
            <person name="Rege F."/>
            <person name="Reyes R."/>
            <person name="Rise C."/>
            <person name="Rogov P."/>
            <person name="Ross K."/>
            <person name="Ryan E."/>
            <person name="Settipalli S."/>
            <person name="Shea T."/>
            <person name="Sherpa N."/>
            <person name="Shi L."/>
            <person name="Shih D."/>
            <person name="Sparrow T."/>
            <person name="Spaulding J."/>
            <person name="Stalker J."/>
            <person name="Stange-Thomann N."/>
            <person name="Stavropoulos S."/>
            <person name="Stone C."/>
            <person name="Strader C."/>
            <person name="Tesfaye S."/>
            <person name="Thomson T."/>
            <person name="Thoulutsang Y."/>
            <person name="Thoulutsang D."/>
            <person name="Topham K."/>
            <person name="Topping I."/>
            <person name="Tsamla T."/>
            <person name="Vassiliev H."/>
            <person name="Vo A."/>
            <person name="Wangchuk T."/>
            <person name="Wangdi T."/>
            <person name="Weiand M."/>
            <person name="Wilkinson J."/>
            <person name="Wilson A."/>
            <person name="Yadav S."/>
            <person name="Young G."/>
            <person name="Yu Q."/>
            <person name="Zembek L."/>
            <person name="Zhong D."/>
            <person name="Zimmer A."/>
            <person name="Zwirko Z."/>
            <person name="Jaffe D.B."/>
            <person name="Alvarez P."/>
            <person name="Brockman W."/>
            <person name="Butler J."/>
            <person name="Chin C."/>
            <person name="Gnerre S."/>
            <person name="Grabherr M."/>
            <person name="Kleber M."/>
            <person name="Mauceli E."/>
            <person name="MacCallum I."/>
        </authorList>
    </citation>
    <scope>NUCLEOTIDE SEQUENCE [LARGE SCALE GENOMIC DNA]</scope>
    <source>
        <strain evidence="7">TSC#14030-0811.24</strain>
    </source>
</reference>
<keyword evidence="1 3" id="KW-0547">Nucleotide-binding</keyword>
<dbReference type="GO" id="GO:0005634">
    <property type="term" value="C:nucleus"/>
    <property type="evidence" value="ECO:0007669"/>
    <property type="project" value="TreeGrafter"/>
</dbReference>
<dbReference type="Pfam" id="PF00069">
    <property type="entry name" value="Pkinase"/>
    <property type="match status" value="1"/>
</dbReference>
<dbReference type="Gene3D" id="3.30.200.20">
    <property type="entry name" value="Phosphorylase Kinase, domain 1"/>
    <property type="match status" value="1"/>
</dbReference>
<reference evidence="7" key="3">
    <citation type="journal article" date="2008" name="Bioinformatics">
        <title>Assembly reconciliation.</title>
        <authorList>
            <person name="Zimin A.V."/>
            <person name="Smith D.R."/>
            <person name="Sutton G."/>
            <person name="Yorke J.A."/>
        </authorList>
    </citation>
    <scope>NUCLEOTIDE SEQUENCE</scope>
    <source>
        <strain evidence="7">TSC#14030-0811.24</strain>
    </source>
</reference>
<proteinExistence type="predicted"/>
<dbReference type="OrthoDB" id="10252171at2759"/>
<evidence type="ECO:0000259" key="6">
    <source>
        <dbReference type="PROSITE" id="PS50112"/>
    </source>
</evidence>
<evidence type="ECO:0000256" key="2">
    <source>
        <dbReference type="ARBA" id="ARBA00022840"/>
    </source>
</evidence>
<dbReference type="GO" id="GO:0005524">
    <property type="term" value="F:ATP binding"/>
    <property type="evidence" value="ECO:0007669"/>
    <property type="project" value="UniProtKB-UniRule"/>
</dbReference>
<evidence type="ECO:0000259" key="5">
    <source>
        <dbReference type="PROSITE" id="PS50011"/>
    </source>
</evidence>
<dbReference type="Pfam" id="PF13426">
    <property type="entry name" value="PAS_9"/>
    <property type="match status" value="1"/>
</dbReference>
<protein>
    <recommendedName>
        <fullName evidence="9">Protein kinase domain-containing protein</fullName>
    </recommendedName>
</protein>
<feature type="domain" description="PAS" evidence="6">
    <location>
        <begin position="54"/>
        <end position="110"/>
    </location>
</feature>
<evidence type="ECO:0000256" key="4">
    <source>
        <dbReference type="SAM" id="MobiDB-lite"/>
    </source>
</evidence>
<name>B4MIY1_DROWI</name>
<dbReference type="InterPro" id="IPR000719">
    <property type="entry name" value="Prot_kinase_dom"/>
</dbReference>
<dbReference type="Gene3D" id="3.30.450.20">
    <property type="entry name" value="PAS domain"/>
    <property type="match status" value="1"/>
</dbReference>
<dbReference type="FunFam" id="1.10.510.10:FF:000351">
    <property type="entry name" value="PAS domain-containing serine/threonine-protein kinase"/>
    <property type="match status" value="1"/>
</dbReference>
<dbReference type="InterPro" id="IPR017441">
    <property type="entry name" value="Protein_kinase_ATP_BS"/>
</dbReference>
<evidence type="ECO:0000256" key="1">
    <source>
        <dbReference type="ARBA" id="ARBA00022741"/>
    </source>
</evidence>
<sequence length="996" mass="112339">MARYTNCRPSEVDSQCSRSNPIKTSKLNLMDTNSLNIPPPNLHSSKAINPNKAVFTIDANTGKIFIVNNKACQLLGYTSHELRNTKFFDLLHCKTDNHISALAEMQIDGDEGIVVLLSGKVIEMKTKHNTKIVVSLWIRQIDNEGRNIAVAEPVQRHICQISIDRFGGITNADTTTATIFLYDSPDDIIGVNIQTLIPFMKLPDPDVREIPKYLRKQRATGRTTDKVKFPLCLLISPHEPSLPSYTNTNNSFYNITIWVFQNLSGLIVVDELGFIQTCNQPFSLLMFGYSQDKILNMHISSILPNFGKDIAEDKSPNISNTSIASNDWEPDTDPLIIDNIDTSLQSSKRSSGVKLEALNSTCDLINNGSTGTNSNQETHPEMLYGRESSDWVVDDILTPVNASNHILSKEFEKSQSHSSDLGLDKMKSTSSDVFDSASSNPNTKLLSCVNGSFIGEAIHADGTVIDVVYSVSLQILPCSSQVYCIWVCRDPNTRFDNDKYEYTNLTSTFNSMTSTIEQSLGQVIKTTAAQNSSRPNSLSLMSKCEDDLFSGEYSKHYTSIQQIGKGAYGYVNMAFRNTDRLLVVTKFILKEKLCSQFMIKNHDCKEMPIEIHLLQTLKHKNIVAVLDVFENELFYQLVMEKHGSGMDLWTFIERRPLMDEKLGSYIFRQIADAVYHLHKNKILHRDIKDENIIIDHKFNIKLIDFGSATFMEEGKYFSTFYGTTEYCSPEVLAGNKYAGPELEMWSLGVTLYVLMFFENPFIDVEETLKAEVQIPNMVSEPFSVLLSSMLHKDPKFRCTMDQLINHSWITQEVNPSLFNFSWIVPCKPHEANPETYFSGHLYSSTSVLSTISPQESFSQIEDCSIADCDVDKCEFNESDIKFSAKKESRLDHLDTKPVQVNSSVSQNELRTTLLTSTPRESTSKICCSRSENNIFEKKLEPSISVYNVVSLHDITLKKIPNLFKAQNLTVANGSKDALRVQKIKNLYLENIETNVE</sequence>
<dbReference type="InParanoid" id="B4MIY1"/>
<dbReference type="PROSITE" id="PS00108">
    <property type="entry name" value="PROTEIN_KINASE_ST"/>
    <property type="match status" value="1"/>
</dbReference>
<keyword evidence="2 3" id="KW-0067">ATP-binding</keyword>
<dbReference type="Gene3D" id="1.10.510.10">
    <property type="entry name" value="Transferase(Phosphotransferase) domain 1"/>
    <property type="match status" value="1"/>
</dbReference>
<dbReference type="SMART" id="SM00091">
    <property type="entry name" value="PAS"/>
    <property type="match status" value="2"/>
</dbReference>
<dbReference type="CDD" id="cd00130">
    <property type="entry name" value="PAS"/>
    <property type="match status" value="1"/>
</dbReference>
<dbReference type="HOGENOM" id="CLU_010213_0_0_1"/>
<dbReference type="SUPFAM" id="SSF56112">
    <property type="entry name" value="Protein kinase-like (PK-like)"/>
    <property type="match status" value="1"/>
</dbReference>
<dbReference type="PROSITE" id="PS00107">
    <property type="entry name" value="PROTEIN_KINASE_ATP"/>
    <property type="match status" value="1"/>
</dbReference>
<dbReference type="AlphaFoldDB" id="B4MIY1"/>
<feature type="domain" description="Protein kinase" evidence="5">
    <location>
        <begin position="557"/>
        <end position="809"/>
    </location>
</feature>
<evidence type="ECO:0000313" key="8">
    <source>
        <dbReference type="Proteomes" id="UP000007798"/>
    </source>
</evidence>
<dbReference type="PANTHER" id="PTHR24346">
    <property type="entry name" value="MAP/MICROTUBULE AFFINITY-REGULATING KINASE"/>
    <property type="match status" value="1"/>
</dbReference>
<dbReference type="PROSITE" id="PS50112">
    <property type="entry name" value="PAS"/>
    <property type="match status" value="1"/>
</dbReference>
<feature type="binding site" evidence="3">
    <location>
        <position position="590"/>
    </location>
    <ligand>
        <name>ATP</name>
        <dbReference type="ChEBI" id="CHEBI:30616"/>
    </ligand>
</feature>
<dbReference type="InterPro" id="IPR035965">
    <property type="entry name" value="PAS-like_dom_sf"/>
</dbReference>
<feature type="region of interest" description="Disordered" evidence="4">
    <location>
        <begin position="1"/>
        <end position="21"/>
    </location>
</feature>
<dbReference type="EMBL" id="CH963719">
    <property type="protein sequence ID" value="EDW72070.2"/>
    <property type="molecule type" value="Genomic_DNA"/>
</dbReference>
<dbReference type="SUPFAM" id="SSF55785">
    <property type="entry name" value="PYP-like sensor domain (PAS domain)"/>
    <property type="match status" value="1"/>
</dbReference>
<reference evidence="7" key="1">
    <citation type="submission" date="2006-08" db="EMBL/GenBank/DDBJ databases">
        <authorList>
            <person name="Remington K."/>
            <person name="Strausberg R."/>
            <person name="Sutton G."/>
            <person name="Walenz B."/>
            <person name="Johnson J."/>
            <person name="Utterback T."/>
            <person name="Venter J.C."/>
        </authorList>
    </citation>
    <scope>NUCLEOTIDE SEQUENCE</scope>
    <source>
        <strain evidence="7">TSC#14030-0811.24</strain>
    </source>
</reference>
<evidence type="ECO:0008006" key="9">
    <source>
        <dbReference type="Google" id="ProtNLM"/>
    </source>
</evidence>
<accession>B4MIY1</accession>
<feature type="compositionally biased region" description="Polar residues" evidence="4">
    <location>
        <begin position="12"/>
        <end position="21"/>
    </location>
</feature>
<dbReference type="eggNOG" id="KOG1152">
    <property type="taxonomic scope" value="Eukaryota"/>
</dbReference>
<dbReference type="GO" id="GO:0004674">
    <property type="term" value="F:protein serine/threonine kinase activity"/>
    <property type="evidence" value="ECO:0007669"/>
    <property type="project" value="TreeGrafter"/>
</dbReference>
<dbReference type="PROSITE" id="PS50011">
    <property type="entry name" value="PROTEIN_KINASE_DOM"/>
    <property type="match status" value="1"/>
</dbReference>
<dbReference type="STRING" id="7260.B4MIY1"/>
<keyword evidence="8" id="KW-1185">Reference proteome</keyword>
<dbReference type="CDD" id="cd14004">
    <property type="entry name" value="STKc_PASK"/>
    <property type="match status" value="1"/>
</dbReference>
<dbReference type="GO" id="GO:0005829">
    <property type="term" value="C:cytosol"/>
    <property type="evidence" value="ECO:0007669"/>
    <property type="project" value="TreeGrafter"/>
</dbReference>
<dbReference type="PANTHER" id="PTHR24346:SF51">
    <property type="entry name" value="PAS DOMAIN-CONTAINING SERINE_THREONINE-PROTEIN KINASE"/>
    <property type="match status" value="1"/>
</dbReference>
<dbReference type="Proteomes" id="UP000007798">
    <property type="component" value="Unassembled WGS sequence"/>
</dbReference>
<dbReference type="InterPro" id="IPR011009">
    <property type="entry name" value="Kinase-like_dom_sf"/>
</dbReference>
<dbReference type="SMART" id="SM00220">
    <property type="entry name" value="S_TKc"/>
    <property type="match status" value="1"/>
</dbReference>
<dbReference type="InterPro" id="IPR008271">
    <property type="entry name" value="Ser/Thr_kinase_AS"/>
</dbReference>
<gene>
    <name evidence="7" type="primary">Dwil\GK10638</name>
    <name evidence="7" type="ORF">Dwil_GK10638</name>
</gene>
<evidence type="ECO:0000256" key="3">
    <source>
        <dbReference type="PROSITE-ProRule" id="PRU10141"/>
    </source>
</evidence>
<evidence type="ECO:0000313" key="7">
    <source>
        <dbReference type="EMBL" id="EDW72070.2"/>
    </source>
</evidence>
<dbReference type="InterPro" id="IPR000014">
    <property type="entry name" value="PAS"/>
</dbReference>